<dbReference type="PRINTS" id="PR01021">
    <property type="entry name" value="OMPADOMAIN"/>
</dbReference>
<evidence type="ECO:0000256" key="6">
    <source>
        <dbReference type="ARBA" id="ARBA00023288"/>
    </source>
</evidence>
<comment type="function">
    <text evidence="8">Part of the Tol-Pal system, which plays a role in outer membrane invagination during cell division and is important for maintaining outer membrane integrity.</text>
</comment>
<dbReference type="Pfam" id="PF00691">
    <property type="entry name" value="OmpA"/>
    <property type="match status" value="1"/>
</dbReference>
<dbReference type="InterPro" id="IPR039001">
    <property type="entry name" value="Pal"/>
</dbReference>
<proteinExistence type="inferred from homology"/>
<dbReference type="HAMAP" id="MF_02204">
    <property type="entry name" value="Pal"/>
    <property type="match status" value="1"/>
</dbReference>
<keyword evidence="4 8" id="KW-0564">Palmitate</keyword>
<dbReference type="EMBL" id="BAABWH010000004">
    <property type="protein sequence ID" value="GAA6145683.1"/>
    <property type="molecule type" value="Genomic_DNA"/>
</dbReference>
<comment type="caution">
    <text evidence="11">The sequence shown here is derived from an EMBL/GenBank/DDBJ whole genome shotgun (WGS) entry which is preliminary data.</text>
</comment>
<dbReference type="Gene3D" id="3.30.1330.60">
    <property type="entry name" value="OmpA-like domain"/>
    <property type="match status" value="1"/>
</dbReference>
<keyword evidence="7 8" id="KW-0131">Cell cycle</keyword>
<dbReference type="InterPro" id="IPR036737">
    <property type="entry name" value="OmpA-like_sf"/>
</dbReference>
<evidence type="ECO:0000256" key="3">
    <source>
        <dbReference type="ARBA" id="ARBA00023136"/>
    </source>
</evidence>
<evidence type="ECO:0000256" key="1">
    <source>
        <dbReference type="ARBA" id="ARBA00022618"/>
    </source>
</evidence>
<evidence type="ECO:0000256" key="9">
    <source>
        <dbReference type="SAM" id="SignalP"/>
    </source>
</evidence>
<feature type="signal peptide" evidence="9">
    <location>
        <begin position="1"/>
        <end position="23"/>
    </location>
</feature>
<dbReference type="InterPro" id="IPR006664">
    <property type="entry name" value="OMP_bac"/>
</dbReference>
<keyword evidence="12" id="KW-1185">Reference proteome</keyword>
<evidence type="ECO:0000313" key="11">
    <source>
        <dbReference type="EMBL" id="GAA6145683.1"/>
    </source>
</evidence>
<evidence type="ECO:0000313" key="12">
    <source>
        <dbReference type="Proteomes" id="UP001481413"/>
    </source>
</evidence>
<sequence length="187" mass="19512">MQKTALYKALGIAFGALLVTACANNGDLEEGAGAATTATEQQANEAANNATTAVDSASLQGQSLVSDAEKAAQQALLDVTVFYFDFDQSSIKESGKAALSAHAAYLASNSGARIVLEGHADERGTPEYNLALGERRAIAVRQFLMAKGASASQIKVVSFGEEKPAVTGSSSSAYAKNRRVEVKYQSR</sequence>
<dbReference type="NCBIfam" id="TIGR02802">
    <property type="entry name" value="Pal_lipo"/>
    <property type="match status" value="1"/>
</dbReference>
<reference evidence="11 12" key="1">
    <citation type="submission" date="2024-04" db="EMBL/GenBank/DDBJ databases">
        <title>Draft genome sequence of Thalassolituus maritimus NBRC 116585.</title>
        <authorList>
            <person name="Miyakawa T."/>
            <person name="Kusuya Y."/>
            <person name="Miura T."/>
        </authorList>
    </citation>
    <scope>NUCLEOTIDE SEQUENCE [LARGE SCALE GENOMIC DNA]</scope>
    <source>
        <strain evidence="11 12">5NW40-0001</strain>
    </source>
</reference>
<organism evidence="11 12">
    <name type="scientific">Thalassolituus maritimus</name>
    <dbReference type="NCBI Taxonomy" id="484498"/>
    <lineage>
        <taxon>Bacteria</taxon>
        <taxon>Pseudomonadati</taxon>
        <taxon>Pseudomonadota</taxon>
        <taxon>Gammaproteobacteria</taxon>
        <taxon>Oceanospirillales</taxon>
        <taxon>Oceanospirillaceae</taxon>
        <taxon>Thalassolituus</taxon>
    </lineage>
</organism>
<comment type="similarity">
    <text evidence="8">Belongs to the Pal lipoprotein family.</text>
</comment>
<keyword evidence="2 8" id="KW-0732">Signal</keyword>
<dbReference type="PANTHER" id="PTHR30329:SF21">
    <property type="entry name" value="LIPOPROTEIN YIAD-RELATED"/>
    <property type="match status" value="1"/>
</dbReference>
<keyword evidence="3 8" id="KW-0472">Membrane</keyword>
<evidence type="ECO:0000256" key="2">
    <source>
        <dbReference type="ARBA" id="ARBA00022729"/>
    </source>
</evidence>
<name>A0ABP9ZZV8_9GAMM</name>
<dbReference type="Proteomes" id="UP001481413">
    <property type="component" value="Unassembled WGS sequence"/>
</dbReference>
<keyword evidence="6 8" id="KW-0449">Lipoprotein</keyword>
<dbReference type="RefSeq" id="WP_353294729.1">
    <property type="nucleotide sequence ID" value="NZ_BAABWH010000004.1"/>
</dbReference>
<dbReference type="PROSITE" id="PS51257">
    <property type="entry name" value="PROKAR_LIPOPROTEIN"/>
    <property type="match status" value="1"/>
</dbReference>
<dbReference type="PANTHER" id="PTHR30329">
    <property type="entry name" value="STATOR ELEMENT OF FLAGELLAR MOTOR COMPLEX"/>
    <property type="match status" value="1"/>
</dbReference>
<evidence type="ECO:0000256" key="8">
    <source>
        <dbReference type="HAMAP-Rule" id="MF_02204"/>
    </source>
</evidence>
<evidence type="ECO:0000256" key="5">
    <source>
        <dbReference type="ARBA" id="ARBA00023237"/>
    </source>
</evidence>
<evidence type="ECO:0000256" key="4">
    <source>
        <dbReference type="ARBA" id="ARBA00023139"/>
    </source>
</evidence>
<comment type="subcellular location">
    <subcellularLocation>
        <location evidence="8">Cell outer membrane</location>
        <topology evidence="8">Lipid-anchor</topology>
    </subcellularLocation>
</comment>
<evidence type="ECO:0000259" key="10">
    <source>
        <dbReference type="PROSITE" id="PS51123"/>
    </source>
</evidence>
<accession>A0ABP9ZZV8</accession>
<keyword evidence="1 8" id="KW-0132">Cell division</keyword>
<dbReference type="CDD" id="cd07185">
    <property type="entry name" value="OmpA_C-like"/>
    <property type="match status" value="1"/>
</dbReference>
<evidence type="ECO:0000256" key="7">
    <source>
        <dbReference type="ARBA" id="ARBA00023306"/>
    </source>
</evidence>
<gene>
    <name evidence="8 11" type="primary">pal</name>
    <name evidence="11" type="ORF">NBRC116585_18010</name>
</gene>
<dbReference type="InterPro" id="IPR050330">
    <property type="entry name" value="Bact_OuterMem_StrucFunc"/>
</dbReference>
<feature type="chain" id="PRO_5047517135" description="Peptidoglycan-associated lipoprotein" evidence="9">
    <location>
        <begin position="24"/>
        <end position="187"/>
    </location>
</feature>
<feature type="domain" description="OmpA-like" evidence="10">
    <location>
        <begin position="71"/>
        <end position="187"/>
    </location>
</feature>
<dbReference type="PROSITE" id="PS51123">
    <property type="entry name" value="OMPA_2"/>
    <property type="match status" value="1"/>
</dbReference>
<comment type="subunit">
    <text evidence="8">The Tol-Pal system is composed of five core proteins: the inner membrane proteins TolA, TolQ and TolR, the periplasmic protein TolB and the outer membrane protein Pal. They form a network linking the inner and outer membranes and the peptidoglycan layer.</text>
</comment>
<keyword evidence="5 8" id="KW-0998">Cell outer membrane</keyword>
<dbReference type="SUPFAM" id="SSF103088">
    <property type="entry name" value="OmpA-like"/>
    <property type="match status" value="1"/>
</dbReference>
<dbReference type="InterPro" id="IPR006665">
    <property type="entry name" value="OmpA-like"/>
</dbReference>
<protein>
    <recommendedName>
        <fullName evidence="8">Peptidoglycan-associated lipoprotein</fullName>
        <shortName evidence="8">PAL</shortName>
    </recommendedName>
</protein>
<dbReference type="InterPro" id="IPR014169">
    <property type="entry name" value="Pal_lipo_C"/>
</dbReference>